<proteinExistence type="predicted"/>
<evidence type="ECO:0000313" key="2">
    <source>
        <dbReference type="Proteomes" id="UP000293874"/>
    </source>
</evidence>
<gene>
    <name evidence="1" type="ORF">EV199_5809</name>
</gene>
<accession>A0A4Q7MA48</accession>
<sequence>MNNQQVVGSFHIANLIVRHLKGQLTDEELRELHYWINSNEANYELFELLKTTGATRDAMQCLRTYPAGEALFRFLRKLNNT</sequence>
<dbReference type="OrthoDB" id="9869472at2"/>
<keyword evidence="2" id="KW-1185">Reference proteome</keyword>
<dbReference type="EMBL" id="SGXA01000006">
    <property type="protein sequence ID" value="RZS65055.1"/>
    <property type="molecule type" value="Genomic_DNA"/>
</dbReference>
<protein>
    <submittedName>
        <fullName evidence="1">Uncharacterized protein</fullName>
    </submittedName>
</protein>
<organism evidence="1 2">
    <name type="scientific">Pseudobacter ginsenosidimutans</name>
    <dbReference type="NCBI Taxonomy" id="661488"/>
    <lineage>
        <taxon>Bacteria</taxon>
        <taxon>Pseudomonadati</taxon>
        <taxon>Bacteroidota</taxon>
        <taxon>Chitinophagia</taxon>
        <taxon>Chitinophagales</taxon>
        <taxon>Chitinophagaceae</taxon>
        <taxon>Pseudobacter</taxon>
    </lineage>
</organism>
<name>A0A4Q7MA48_9BACT</name>
<evidence type="ECO:0000313" key="1">
    <source>
        <dbReference type="EMBL" id="RZS65055.1"/>
    </source>
</evidence>
<comment type="caution">
    <text evidence="1">The sequence shown here is derived from an EMBL/GenBank/DDBJ whole genome shotgun (WGS) entry which is preliminary data.</text>
</comment>
<dbReference type="Proteomes" id="UP000293874">
    <property type="component" value="Unassembled WGS sequence"/>
</dbReference>
<reference evidence="1 2" key="1">
    <citation type="submission" date="2019-02" db="EMBL/GenBank/DDBJ databases">
        <title>Genomic Encyclopedia of Type Strains, Phase IV (KMG-IV): sequencing the most valuable type-strain genomes for metagenomic binning, comparative biology and taxonomic classification.</title>
        <authorList>
            <person name="Goeker M."/>
        </authorList>
    </citation>
    <scope>NUCLEOTIDE SEQUENCE [LARGE SCALE GENOMIC DNA]</scope>
    <source>
        <strain evidence="1 2">DSM 18116</strain>
    </source>
</reference>
<dbReference type="RefSeq" id="WP_130544295.1">
    <property type="nucleotide sequence ID" value="NZ_CP042431.1"/>
</dbReference>
<dbReference type="AlphaFoldDB" id="A0A4Q7MA48"/>